<sequence>MEKVIGKSYPLKDAALKVTGQMKYVADMKPQNVLYAKMLLSPVAHAKIKSIDTSEAEKVVGVRAIATYLNTSQRKYNGALRFYEHNIPENEVIFSDTVRFVGDRVAAVAAETPEIAEKAIKLIKVEYEELPAVFTIQEAIKEDAICIHGDSNIVSQNNINGGDVEKGFKECD</sequence>
<dbReference type="PANTHER" id="PTHR11908">
    <property type="entry name" value="XANTHINE DEHYDROGENASE"/>
    <property type="match status" value="1"/>
</dbReference>
<keyword evidence="1" id="KW-0500">Molybdenum</keyword>
<reference evidence="4 5" key="1">
    <citation type="submission" date="2010-05" db="EMBL/GenBank/DDBJ databases">
        <authorList>
            <person name="Qin X."/>
            <person name="Bachman B."/>
            <person name="Battles P."/>
            <person name="Bell A."/>
            <person name="Bess C."/>
            <person name="Bickham C."/>
            <person name="Chaboub L."/>
            <person name="Chen D."/>
            <person name="Coyle M."/>
            <person name="Deiros D.R."/>
            <person name="Dinh H."/>
            <person name="Forbes L."/>
            <person name="Fowler G."/>
            <person name="Francisco L."/>
            <person name="Fu Q."/>
            <person name="Gubbala S."/>
            <person name="Hale W."/>
            <person name="Han Y."/>
            <person name="Hemphill L."/>
            <person name="Highlander S.K."/>
            <person name="Hirani K."/>
            <person name="Hogues M."/>
            <person name="Jackson L."/>
            <person name="Jakkamsetti A."/>
            <person name="Javaid M."/>
            <person name="Jiang H."/>
            <person name="Korchina V."/>
            <person name="Kovar C."/>
            <person name="Lara F."/>
            <person name="Lee S."/>
            <person name="Mata R."/>
            <person name="Mathew T."/>
            <person name="Moen C."/>
            <person name="Morales K."/>
            <person name="Munidasa M."/>
            <person name="Nazareth L."/>
            <person name="Ngo R."/>
            <person name="Nguyen L."/>
            <person name="Okwuonu G."/>
            <person name="Ongeri F."/>
            <person name="Patil S."/>
            <person name="Petrosino J."/>
            <person name="Pham C."/>
            <person name="Pham P."/>
            <person name="Pu L.-L."/>
            <person name="Puazo M."/>
            <person name="Raj R."/>
            <person name="Reid J."/>
            <person name="Rouhana J."/>
            <person name="Saada N."/>
            <person name="Shang Y."/>
            <person name="Simmons D."/>
            <person name="Thornton R."/>
            <person name="Warren J."/>
            <person name="Weissenberger G."/>
            <person name="Zhang J."/>
            <person name="Zhang L."/>
            <person name="Zhou C."/>
            <person name="Zhu D."/>
            <person name="Muzny D."/>
            <person name="Worley K."/>
            <person name="Gibbs R."/>
        </authorList>
    </citation>
    <scope>NUCLEOTIDE SEQUENCE [LARGE SCALE GENOMIC DNA]</scope>
    <source>
        <strain evidence="4 5">NAP08</strain>
    </source>
</reference>
<protein>
    <submittedName>
        <fullName evidence="4">Aldehyde oxidase and xanthine dehydrogenase, a/b hammerhead domain protein</fullName>
    </submittedName>
</protein>
<dbReference type="InterPro" id="IPR016208">
    <property type="entry name" value="Ald_Oxase/xanthine_DH-like"/>
</dbReference>
<dbReference type="GO" id="GO:0005506">
    <property type="term" value="F:iron ion binding"/>
    <property type="evidence" value="ECO:0007669"/>
    <property type="project" value="InterPro"/>
</dbReference>
<dbReference type="SMART" id="SM01008">
    <property type="entry name" value="Ald_Xan_dh_C"/>
    <property type="match status" value="1"/>
</dbReference>
<evidence type="ECO:0000313" key="4">
    <source>
        <dbReference type="EMBL" id="EFH07609.1"/>
    </source>
</evidence>
<name>D5Q3M8_CLODI</name>
<comment type="caution">
    <text evidence="4">The sequence shown here is derived from an EMBL/GenBank/DDBJ whole genome shotgun (WGS) entry which is preliminary data.</text>
</comment>
<dbReference type="Proteomes" id="UP000003227">
    <property type="component" value="Unassembled WGS sequence"/>
</dbReference>
<accession>D5Q3M8</accession>
<evidence type="ECO:0000259" key="3">
    <source>
        <dbReference type="SMART" id="SM01008"/>
    </source>
</evidence>
<dbReference type="AlphaFoldDB" id="D5Q3M8"/>
<dbReference type="SUPFAM" id="SSF54665">
    <property type="entry name" value="CO dehydrogenase molybdoprotein N-domain-like"/>
    <property type="match status" value="1"/>
</dbReference>
<dbReference type="PANTHER" id="PTHR11908:SF132">
    <property type="entry name" value="ALDEHYDE OXIDASE 1-RELATED"/>
    <property type="match status" value="1"/>
</dbReference>
<evidence type="ECO:0000313" key="5">
    <source>
        <dbReference type="Proteomes" id="UP000003227"/>
    </source>
</evidence>
<dbReference type="EMBL" id="ADNX01000036">
    <property type="protein sequence ID" value="EFH07609.1"/>
    <property type="molecule type" value="Genomic_DNA"/>
</dbReference>
<keyword evidence="2" id="KW-0560">Oxidoreductase</keyword>
<evidence type="ECO:0000256" key="1">
    <source>
        <dbReference type="ARBA" id="ARBA00022505"/>
    </source>
</evidence>
<dbReference type="HOGENOM" id="CLU_1558571_0_0_9"/>
<dbReference type="InterPro" id="IPR036856">
    <property type="entry name" value="Ald_Oxase/Xan_DH_a/b_sf"/>
</dbReference>
<dbReference type="Pfam" id="PF01315">
    <property type="entry name" value="Ald_Xan_dh_C"/>
    <property type="match status" value="1"/>
</dbReference>
<dbReference type="Gene3D" id="3.90.1170.50">
    <property type="entry name" value="Aldehyde oxidase/xanthine dehydrogenase, a/b hammerhead"/>
    <property type="match status" value="1"/>
</dbReference>
<proteinExistence type="predicted"/>
<dbReference type="GO" id="GO:0016491">
    <property type="term" value="F:oxidoreductase activity"/>
    <property type="evidence" value="ECO:0007669"/>
    <property type="project" value="UniProtKB-KW"/>
</dbReference>
<dbReference type="RefSeq" id="WP_004452714.1">
    <property type="nucleotide sequence ID" value="NZ_GG770710.1"/>
</dbReference>
<evidence type="ECO:0000256" key="2">
    <source>
        <dbReference type="ARBA" id="ARBA00023002"/>
    </source>
</evidence>
<feature type="non-terminal residue" evidence="4">
    <location>
        <position position="172"/>
    </location>
</feature>
<dbReference type="Gene3D" id="3.30.365.10">
    <property type="entry name" value="Aldehyde oxidase/xanthine dehydrogenase, molybdopterin binding domain"/>
    <property type="match status" value="2"/>
</dbReference>
<dbReference type="InterPro" id="IPR000674">
    <property type="entry name" value="Ald_Oxase/Xan_DH_a/b"/>
</dbReference>
<gene>
    <name evidence="4" type="ORF">HMPREF0220_1510</name>
</gene>
<feature type="domain" description="Aldehyde oxidase/xanthine dehydrogenase a/b hammerhead" evidence="3">
    <location>
        <begin position="19"/>
        <end position="131"/>
    </location>
</feature>
<organism evidence="4 5">
    <name type="scientific">Clostridioides difficile NAP08</name>
    <dbReference type="NCBI Taxonomy" id="525259"/>
    <lineage>
        <taxon>Bacteria</taxon>
        <taxon>Bacillati</taxon>
        <taxon>Bacillota</taxon>
        <taxon>Clostridia</taxon>
        <taxon>Peptostreptococcales</taxon>
        <taxon>Peptostreptococcaceae</taxon>
        <taxon>Clostridioides</taxon>
    </lineage>
</organism>